<comment type="caution">
    <text evidence="1">The sequence shown here is derived from an EMBL/GenBank/DDBJ whole genome shotgun (WGS) entry which is preliminary data.</text>
</comment>
<dbReference type="Proteomes" id="UP001501637">
    <property type="component" value="Unassembled WGS sequence"/>
</dbReference>
<proteinExistence type="predicted"/>
<sequence length="173" mass="19031">MPRRTKRDQLEDARPHVQELLDSLTDKRPQQAEALGVVLALAEDAVRDTEAQAALDANLDKTFAIPVESGLFLRSYESPNIKAEITEGWEAFLNGKWEPTQPVRAARGTGVSKSPVNVRMPKELVDRVEAAADQMVADKGWSTTRGSKLTARHVAAQWLALKYPAPETDTAAE</sequence>
<gene>
    <name evidence="1" type="ORF">GCM10010449_85010</name>
</gene>
<organism evidence="1 2">
    <name type="scientific">Streptomyces rectiviolaceus</name>
    <dbReference type="NCBI Taxonomy" id="332591"/>
    <lineage>
        <taxon>Bacteria</taxon>
        <taxon>Bacillati</taxon>
        <taxon>Actinomycetota</taxon>
        <taxon>Actinomycetes</taxon>
        <taxon>Kitasatosporales</taxon>
        <taxon>Streptomycetaceae</taxon>
        <taxon>Streptomyces</taxon>
    </lineage>
</organism>
<protein>
    <submittedName>
        <fullName evidence="1">Uncharacterized protein</fullName>
    </submittedName>
</protein>
<keyword evidence="2" id="KW-1185">Reference proteome</keyword>
<evidence type="ECO:0000313" key="1">
    <source>
        <dbReference type="EMBL" id="GAA3155473.1"/>
    </source>
</evidence>
<accession>A0ABP6NQG1</accession>
<dbReference type="EMBL" id="BAAAUG010000278">
    <property type="protein sequence ID" value="GAA3155473.1"/>
    <property type="molecule type" value="Genomic_DNA"/>
</dbReference>
<reference evidence="2" key="1">
    <citation type="journal article" date="2019" name="Int. J. Syst. Evol. Microbiol.">
        <title>The Global Catalogue of Microorganisms (GCM) 10K type strain sequencing project: providing services to taxonomists for standard genome sequencing and annotation.</title>
        <authorList>
            <consortium name="The Broad Institute Genomics Platform"/>
            <consortium name="The Broad Institute Genome Sequencing Center for Infectious Disease"/>
            <person name="Wu L."/>
            <person name="Ma J."/>
        </authorList>
    </citation>
    <scope>NUCLEOTIDE SEQUENCE [LARGE SCALE GENOMIC DNA]</scope>
    <source>
        <strain evidence="2">JCM 9092</strain>
    </source>
</reference>
<name>A0ABP6NQG1_9ACTN</name>
<dbReference type="RefSeq" id="WP_344531100.1">
    <property type="nucleotide sequence ID" value="NZ_BAAAUG010000278.1"/>
</dbReference>
<evidence type="ECO:0000313" key="2">
    <source>
        <dbReference type="Proteomes" id="UP001501637"/>
    </source>
</evidence>